<dbReference type="RefSeq" id="WP_346025934.1">
    <property type="nucleotide sequence ID" value="NZ_BAAACO010000001.1"/>
</dbReference>
<gene>
    <name evidence="1" type="ORF">GCM10008916_12690</name>
</gene>
<protein>
    <submittedName>
        <fullName evidence="1">Uncharacterized protein</fullName>
    </submittedName>
</protein>
<name>A0ABP3WX89_9CLOT</name>
<organism evidence="1 2">
    <name type="scientific">Clostridium nitritogenes</name>
    <dbReference type="NCBI Taxonomy" id="83340"/>
    <lineage>
        <taxon>Bacteria</taxon>
        <taxon>Bacillati</taxon>
        <taxon>Bacillota</taxon>
        <taxon>Clostridia</taxon>
        <taxon>Eubacteriales</taxon>
        <taxon>Clostridiaceae</taxon>
        <taxon>Clostridium</taxon>
    </lineage>
</organism>
<sequence>MIKIRMANRDEFLVDDTRKDFIEDKLHYVSGNVSVQCRGLRTINTVEGELTINADQISSIEDIK</sequence>
<evidence type="ECO:0000313" key="1">
    <source>
        <dbReference type="EMBL" id="GAA0857742.1"/>
    </source>
</evidence>
<evidence type="ECO:0000313" key="2">
    <source>
        <dbReference type="Proteomes" id="UP001501764"/>
    </source>
</evidence>
<dbReference type="Proteomes" id="UP001501764">
    <property type="component" value="Unassembled WGS sequence"/>
</dbReference>
<proteinExistence type="predicted"/>
<accession>A0ABP3WX89</accession>
<dbReference type="EMBL" id="BAAACO010000001">
    <property type="protein sequence ID" value="GAA0857742.1"/>
    <property type="molecule type" value="Genomic_DNA"/>
</dbReference>
<reference evidence="2" key="1">
    <citation type="journal article" date="2019" name="Int. J. Syst. Evol. Microbiol.">
        <title>The Global Catalogue of Microorganisms (GCM) 10K type strain sequencing project: providing services to taxonomists for standard genome sequencing and annotation.</title>
        <authorList>
            <consortium name="The Broad Institute Genomics Platform"/>
            <consortium name="The Broad Institute Genome Sequencing Center for Infectious Disease"/>
            <person name="Wu L."/>
            <person name="Ma J."/>
        </authorList>
    </citation>
    <scope>NUCLEOTIDE SEQUENCE [LARGE SCALE GENOMIC DNA]</scope>
    <source>
        <strain evidence="2">JCM 6485</strain>
    </source>
</reference>
<comment type="caution">
    <text evidence="1">The sequence shown here is derived from an EMBL/GenBank/DDBJ whole genome shotgun (WGS) entry which is preliminary data.</text>
</comment>
<keyword evidence="2" id="KW-1185">Reference proteome</keyword>